<accession>A0A9N9SG01</accession>
<evidence type="ECO:0000259" key="1">
    <source>
        <dbReference type="Pfam" id="PF25273"/>
    </source>
</evidence>
<proteinExistence type="predicted"/>
<sequence>MNIGNDDDNNKKNMELELSSRFDKNTKGPVKNMCLGKSVPAKKQPDLEMVCKCYDDGCKNIEGEEKKKLFDNFYSLDLNAQGSFPFNKKYPDNQVLYKYYCRVFKKEFPNLSFRRPRTDTCKTCDKYACVIKKDKNASPAVSDELQLHHRKAEKAQTILKGDCAFSQQPGSDTCTITKDLEKVLFVPTLTHSDMYYMRQLSVYNFSVHIADTNEAFMCVRNEIEASRGSNKIMSCLLKVLNSNVTEKEKLNIWCDNCTGQNKNRVEIFLMLFLTSIAVFTEITMKFLVSGHSYLPNDRHFAQIERRRRLKKCFVPEDIEQLIRDTRSIQPYKVVKMEPTHFLNLQRDADSLISTTKLSISTLSQIRVTKDNPGYVFF</sequence>
<dbReference type="InterPro" id="IPR057191">
    <property type="entry name" value="DUF7869"/>
</dbReference>
<dbReference type="Pfam" id="PF25273">
    <property type="entry name" value="DUF7869"/>
    <property type="match status" value="1"/>
</dbReference>
<dbReference type="Proteomes" id="UP001153737">
    <property type="component" value="Chromosome 17"/>
</dbReference>
<dbReference type="AlphaFoldDB" id="A0A9N9SG01"/>
<gene>
    <name evidence="2" type="ORF">PHAECO_LOCUS5934</name>
</gene>
<dbReference type="OrthoDB" id="8185268at2759"/>
<evidence type="ECO:0000313" key="3">
    <source>
        <dbReference type="Proteomes" id="UP001153737"/>
    </source>
</evidence>
<reference evidence="2" key="2">
    <citation type="submission" date="2022-10" db="EMBL/GenBank/DDBJ databases">
        <authorList>
            <consortium name="ENA_rothamsted_submissions"/>
            <consortium name="culmorum"/>
            <person name="King R."/>
        </authorList>
    </citation>
    <scope>NUCLEOTIDE SEQUENCE</scope>
</reference>
<dbReference type="PANTHER" id="PTHR34415">
    <property type="entry name" value="INTEGRASE CATALYTIC DOMAIN-CONTAINING PROTEIN"/>
    <property type="match status" value="1"/>
</dbReference>
<organism evidence="2 3">
    <name type="scientific">Phaedon cochleariae</name>
    <name type="common">Mustard beetle</name>
    <dbReference type="NCBI Taxonomy" id="80249"/>
    <lineage>
        <taxon>Eukaryota</taxon>
        <taxon>Metazoa</taxon>
        <taxon>Ecdysozoa</taxon>
        <taxon>Arthropoda</taxon>
        <taxon>Hexapoda</taxon>
        <taxon>Insecta</taxon>
        <taxon>Pterygota</taxon>
        <taxon>Neoptera</taxon>
        <taxon>Endopterygota</taxon>
        <taxon>Coleoptera</taxon>
        <taxon>Polyphaga</taxon>
        <taxon>Cucujiformia</taxon>
        <taxon>Chrysomeloidea</taxon>
        <taxon>Chrysomelidae</taxon>
        <taxon>Chrysomelinae</taxon>
        <taxon>Chrysomelini</taxon>
        <taxon>Phaedon</taxon>
    </lineage>
</organism>
<dbReference type="PANTHER" id="PTHR34415:SF1">
    <property type="entry name" value="INTEGRASE CATALYTIC DOMAIN-CONTAINING PROTEIN"/>
    <property type="match status" value="1"/>
</dbReference>
<evidence type="ECO:0000313" key="2">
    <source>
        <dbReference type="EMBL" id="CAG9818130.1"/>
    </source>
</evidence>
<name>A0A9N9SG01_PHACE</name>
<protein>
    <recommendedName>
        <fullName evidence="1">DUF7869 domain-containing protein</fullName>
    </recommendedName>
</protein>
<dbReference type="EMBL" id="OU896723">
    <property type="protein sequence ID" value="CAG9818130.1"/>
    <property type="molecule type" value="Genomic_DNA"/>
</dbReference>
<reference evidence="2" key="1">
    <citation type="submission" date="2022-01" db="EMBL/GenBank/DDBJ databases">
        <authorList>
            <person name="King R."/>
        </authorList>
    </citation>
    <scope>NUCLEOTIDE SEQUENCE</scope>
</reference>
<feature type="domain" description="DUF7869" evidence="1">
    <location>
        <begin position="219"/>
        <end position="330"/>
    </location>
</feature>
<keyword evidence="3" id="KW-1185">Reference proteome</keyword>